<feature type="transmembrane region" description="Helical" evidence="1">
    <location>
        <begin position="171"/>
        <end position="194"/>
    </location>
</feature>
<accession>A0AAV1D5G6</accession>
<dbReference type="InterPro" id="IPR059083">
    <property type="entry name" value="At5g19230_dom"/>
</dbReference>
<evidence type="ECO:0000256" key="2">
    <source>
        <dbReference type="SAM" id="SignalP"/>
    </source>
</evidence>
<evidence type="ECO:0000256" key="1">
    <source>
        <dbReference type="SAM" id="Phobius"/>
    </source>
</evidence>
<reference evidence="4" key="1">
    <citation type="submission" date="2023-03" db="EMBL/GenBank/DDBJ databases">
        <authorList>
            <person name="Julca I."/>
        </authorList>
    </citation>
    <scope>NUCLEOTIDE SEQUENCE</scope>
</reference>
<feature type="chain" id="PRO_5043987447" evidence="2">
    <location>
        <begin position="27"/>
        <end position="195"/>
    </location>
</feature>
<dbReference type="Proteomes" id="UP001161247">
    <property type="component" value="Chromosome 4"/>
</dbReference>
<proteinExistence type="predicted"/>
<keyword evidence="2" id="KW-0732">Signal</keyword>
<dbReference type="PANTHER" id="PTHR33976">
    <property type="entry name" value="OS07G0645000 PROTEIN"/>
    <property type="match status" value="1"/>
</dbReference>
<keyword evidence="5" id="KW-1185">Reference proteome</keyword>
<evidence type="ECO:0000313" key="5">
    <source>
        <dbReference type="Proteomes" id="UP001161247"/>
    </source>
</evidence>
<dbReference type="AlphaFoldDB" id="A0AAV1D5G6"/>
<feature type="signal peptide" evidence="2">
    <location>
        <begin position="1"/>
        <end position="26"/>
    </location>
</feature>
<name>A0AAV1D5G6_OLDCO</name>
<dbReference type="EMBL" id="OX459121">
    <property type="protein sequence ID" value="CAI9102249.1"/>
    <property type="molecule type" value="Genomic_DNA"/>
</dbReference>
<dbReference type="InterPro" id="IPR045285">
    <property type="entry name" value="At5g19230-like"/>
</dbReference>
<evidence type="ECO:0000313" key="4">
    <source>
        <dbReference type="EMBL" id="CAI9102249.1"/>
    </source>
</evidence>
<feature type="domain" description="Uncharacterized GPI-anchored protein At5g19230-like" evidence="3">
    <location>
        <begin position="30"/>
        <end position="156"/>
    </location>
</feature>
<dbReference type="PANTHER" id="PTHR33976:SF2">
    <property type="entry name" value="GLYCOPROTEIN MEMBRANE GPI-ANCHORED"/>
    <property type="match status" value="1"/>
</dbReference>
<evidence type="ECO:0000259" key="3">
    <source>
        <dbReference type="Pfam" id="PF25884"/>
    </source>
</evidence>
<keyword evidence="1" id="KW-0472">Membrane</keyword>
<dbReference type="Pfam" id="PF25884">
    <property type="entry name" value="At5g19230"/>
    <property type="match status" value="1"/>
</dbReference>
<sequence length="195" mass="21093">MACLRVGFAIYLSLFVILLFSVPALCDDEEDHLMQGLNSYRQSHNAQILQKNDKADCLADEIADEIEDKPCPATGYLASKPGPPTVVNNYPDLLKKCKIDPNTTQEAVILPVCVSKRVATLVLTNYTQTPNSGFLNNTRFTGAGIGTEDDWTVLVLTTNTVGGSLANEGCFGIVLSLRHLGLGLIVGFFLLFGVL</sequence>
<keyword evidence="1" id="KW-0812">Transmembrane</keyword>
<protein>
    <submittedName>
        <fullName evidence="4">OLC1v1000490C1</fullName>
    </submittedName>
</protein>
<keyword evidence="1" id="KW-1133">Transmembrane helix</keyword>
<gene>
    <name evidence="4" type="ORF">OLC1_LOCUS11632</name>
</gene>
<organism evidence="4 5">
    <name type="scientific">Oldenlandia corymbosa var. corymbosa</name>
    <dbReference type="NCBI Taxonomy" id="529605"/>
    <lineage>
        <taxon>Eukaryota</taxon>
        <taxon>Viridiplantae</taxon>
        <taxon>Streptophyta</taxon>
        <taxon>Embryophyta</taxon>
        <taxon>Tracheophyta</taxon>
        <taxon>Spermatophyta</taxon>
        <taxon>Magnoliopsida</taxon>
        <taxon>eudicotyledons</taxon>
        <taxon>Gunneridae</taxon>
        <taxon>Pentapetalae</taxon>
        <taxon>asterids</taxon>
        <taxon>lamiids</taxon>
        <taxon>Gentianales</taxon>
        <taxon>Rubiaceae</taxon>
        <taxon>Rubioideae</taxon>
        <taxon>Spermacoceae</taxon>
        <taxon>Hedyotis-Oldenlandia complex</taxon>
        <taxon>Oldenlandia</taxon>
    </lineage>
</organism>